<keyword evidence="3" id="KW-1185">Reference proteome</keyword>
<dbReference type="Pfam" id="PF06985">
    <property type="entry name" value="HET"/>
    <property type="match status" value="1"/>
</dbReference>
<dbReference type="Gene3D" id="3.40.395.10">
    <property type="entry name" value="Adenoviral Proteinase, Chain A"/>
    <property type="match status" value="1"/>
</dbReference>
<dbReference type="InterPro" id="IPR038765">
    <property type="entry name" value="Papain-like_cys_pep_sf"/>
</dbReference>
<dbReference type="SUPFAM" id="SSF54001">
    <property type="entry name" value="Cysteine proteinases"/>
    <property type="match status" value="1"/>
</dbReference>
<evidence type="ECO:0000313" key="3">
    <source>
        <dbReference type="Proteomes" id="UP000297245"/>
    </source>
</evidence>
<dbReference type="OrthoDB" id="5122891at2759"/>
<feature type="domain" description="Heterokaryon incompatibility" evidence="1">
    <location>
        <begin position="21"/>
        <end position="149"/>
    </location>
</feature>
<dbReference type="Proteomes" id="UP000297245">
    <property type="component" value="Unassembled WGS sequence"/>
</dbReference>
<accession>A0A4S8KV60</accession>
<dbReference type="PANTHER" id="PTHR10622:SF10">
    <property type="entry name" value="HET DOMAIN-CONTAINING PROTEIN"/>
    <property type="match status" value="1"/>
</dbReference>
<organism evidence="2 3">
    <name type="scientific">Dendrothele bispora (strain CBS 962.96)</name>
    <dbReference type="NCBI Taxonomy" id="1314807"/>
    <lineage>
        <taxon>Eukaryota</taxon>
        <taxon>Fungi</taxon>
        <taxon>Dikarya</taxon>
        <taxon>Basidiomycota</taxon>
        <taxon>Agaricomycotina</taxon>
        <taxon>Agaricomycetes</taxon>
        <taxon>Agaricomycetidae</taxon>
        <taxon>Agaricales</taxon>
        <taxon>Agaricales incertae sedis</taxon>
        <taxon>Dendrothele</taxon>
    </lineage>
</organism>
<gene>
    <name evidence="2" type="ORF">K435DRAFT_875167</name>
</gene>
<name>A0A4S8KV60_DENBC</name>
<sequence>MRLLNTRDLTLKEFYTNIPKYAILSHTWDKDEVTFRDIQNLEAAKHKHGWSKITQKRLEWIATMLSRDTNGVQITIEDVQDLDISKRDLDAGWKKVIGACSHAKKYGFKWIWIDSCCIDKSSSADLSENLNSMYRFYADAACCYVSLSHPRILSFLDDSWKEIGTRYGLRDAISAITSIPVELFENKDWDHLGRQLELRIELIVGISNTKLTGDKSSFSFNNNGLRIHFPTFTTGDANIVRASLDCQVDGRSPVDTPEDTQEVTVREPVPPRRARKTDDEYLLHGNPFTVSFRCHHSNEDVEILFAPPEKGGGMLSIQSSLGGYCRGRSLARTLASDLRRLDIDYTTVDDSLTSITPTVTHSQSQFIQVPRKCEHYTFEDVFPPHYLDHGLNNTSTGGKMLLSMLGEGSDASCLLIYSNGFYEMLVALGINGSGEPWVHLKYEYVTDKKTLEEIWKSYHGNSSRAQFKGNASSSYGSWTATLHRNNGVQFASHSLPAFVGLSFPLLSPHRGSRSEVIDIQLPSRFEIVVVFDGGDLKDHRKIGLQMIDDYGIWENHSLTMLMIPIFFKHHWIVAIVDFEFTKIRVYDMSPDDHIHTSTPWKKYPYSKIFKVIGSWINYGLKHFHNNYPAFEEWDIRCCAECQPSDKDTTQSGVYIMAIIFFLYNAKYDTIEQIVCAEIITALMDYSIQISPLEKSTSHANRQNGRFSYFA</sequence>
<dbReference type="InterPro" id="IPR010730">
    <property type="entry name" value="HET"/>
</dbReference>
<reference evidence="2 3" key="1">
    <citation type="journal article" date="2019" name="Nat. Ecol. Evol.">
        <title>Megaphylogeny resolves global patterns of mushroom evolution.</title>
        <authorList>
            <person name="Varga T."/>
            <person name="Krizsan K."/>
            <person name="Foldi C."/>
            <person name="Dima B."/>
            <person name="Sanchez-Garcia M."/>
            <person name="Sanchez-Ramirez S."/>
            <person name="Szollosi G.J."/>
            <person name="Szarkandi J.G."/>
            <person name="Papp V."/>
            <person name="Albert L."/>
            <person name="Andreopoulos W."/>
            <person name="Angelini C."/>
            <person name="Antonin V."/>
            <person name="Barry K.W."/>
            <person name="Bougher N.L."/>
            <person name="Buchanan P."/>
            <person name="Buyck B."/>
            <person name="Bense V."/>
            <person name="Catcheside P."/>
            <person name="Chovatia M."/>
            <person name="Cooper J."/>
            <person name="Damon W."/>
            <person name="Desjardin D."/>
            <person name="Finy P."/>
            <person name="Geml J."/>
            <person name="Haridas S."/>
            <person name="Hughes K."/>
            <person name="Justo A."/>
            <person name="Karasinski D."/>
            <person name="Kautmanova I."/>
            <person name="Kiss B."/>
            <person name="Kocsube S."/>
            <person name="Kotiranta H."/>
            <person name="LaButti K.M."/>
            <person name="Lechner B.E."/>
            <person name="Liimatainen K."/>
            <person name="Lipzen A."/>
            <person name="Lukacs Z."/>
            <person name="Mihaltcheva S."/>
            <person name="Morgado L.N."/>
            <person name="Niskanen T."/>
            <person name="Noordeloos M.E."/>
            <person name="Ohm R.A."/>
            <person name="Ortiz-Santana B."/>
            <person name="Ovrebo C."/>
            <person name="Racz N."/>
            <person name="Riley R."/>
            <person name="Savchenko A."/>
            <person name="Shiryaev A."/>
            <person name="Soop K."/>
            <person name="Spirin V."/>
            <person name="Szebenyi C."/>
            <person name="Tomsovsky M."/>
            <person name="Tulloss R.E."/>
            <person name="Uehling J."/>
            <person name="Grigoriev I.V."/>
            <person name="Vagvolgyi C."/>
            <person name="Papp T."/>
            <person name="Martin F.M."/>
            <person name="Miettinen O."/>
            <person name="Hibbett D.S."/>
            <person name="Nagy L.G."/>
        </authorList>
    </citation>
    <scope>NUCLEOTIDE SEQUENCE [LARGE SCALE GENOMIC DNA]</scope>
    <source>
        <strain evidence="2 3">CBS 962.96</strain>
    </source>
</reference>
<dbReference type="PANTHER" id="PTHR10622">
    <property type="entry name" value="HET DOMAIN-CONTAINING PROTEIN"/>
    <property type="match status" value="1"/>
</dbReference>
<dbReference type="AlphaFoldDB" id="A0A4S8KV60"/>
<evidence type="ECO:0000259" key="1">
    <source>
        <dbReference type="Pfam" id="PF06985"/>
    </source>
</evidence>
<proteinExistence type="predicted"/>
<evidence type="ECO:0000313" key="2">
    <source>
        <dbReference type="EMBL" id="THU79700.1"/>
    </source>
</evidence>
<protein>
    <recommendedName>
        <fullName evidence="1">Heterokaryon incompatibility domain-containing protein</fullName>
    </recommendedName>
</protein>
<dbReference type="EMBL" id="ML179988">
    <property type="protein sequence ID" value="THU79700.1"/>
    <property type="molecule type" value="Genomic_DNA"/>
</dbReference>